<dbReference type="InParanoid" id="A0A1Q6DWN2"/>
<protein>
    <submittedName>
        <fullName evidence="1">Uncharacterized protein</fullName>
    </submittedName>
</protein>
<keyword evidence="2" id="KW-1185">Reference proteome</keyword>
<gene>
    <name evidence="1" type="ORF">BTN85_1252</name>
</gene>
<reference evidence="1" key="1">
    <citation type="submission" date="2016-12" db="EMBL/GenBank/DDBJ databases">
        <title>Discovery of methanogenic haloarchaea.</title>
        <authorList>
            <person name="Sorokin D.Y."/>
            <person name="Makarova K.S."/>
            <person name="Abbas B."/>
            <person name="Ferrer M."/>
            <person name="Golyshin P.N."/>
        </authorList>
    </citation>
    <scope>NUCLEOTIDE SEQUENCE [LARGE SCALE GENOMIC DNA]</scope>
    <source>
        <strain evidence="1">HMET1</strain>
    </source>
</reference>
<dbReference type="AlphaFoldDB" id="A0A1Q6DWN2"/>
<evidence type="ECO:0000313" key="1">
    <source>
        <dbReference type="EMBL" id="OKY78753.1"/>
    </source>
</evidence>
<evidence type="ECO:0000313" key="2">
    <source>
        <dbReference type="Proteomes" id="UP000185744"/>
    </source>
</evidence>
<dbReference type="EMBL" id="MSDW01000001">
    <property type="protein sequence ID" value="OKY78753.1"/>
    <property type="molecule type" value="Genomic_DNA"/>
</dbReference>
<proteinExistence type="predicted"/>
<accession>A0A1Q6DWN2</accession>
<sequence length="40" mass="4938">MKEKDVEREYIQEMKEILEEAEEKGMQWFPRLVVLGKYPH</sequence>
<dbReference type="Proteomes" id="UP000185744">
    <property type="component" value="Unassembled WGS sequence"/>
</dbReference>
<comment type="caution">
    <text evidence="1">The sequence shown here is derived from an EMBL/GenBank/DDBJ whole genome shotgun (WGS) entry which is preliminary data.</text>
</comment>
<organism evidence="1 2">
    <name type="scientific">Methanohalarchaeum thermophilum</name>
    <dbReference type="NCBI Taxonomy" id="1903181"/>
    <lineage>
        <taxon>Archaea</taxon>
        <taxon>Methanobacteriati</taxon>
        <taxon>Methanobacteriota</taxon>
        <taxon>Methanonatronarchaeia</taxon>
        <taxon>Methanonatronarchaeales</taxon>
        <taxon>Methanonatronarchaeaceae</taxon>
        <taxon>Candidatus Methanohalarchaeum</taxon>
    </lineage>
</organism>
<name>A0A1Q6DWN2_METT1</name>